<protein>
    <submittedName>
        <fullName evidence="6">Polynucleotide 5'-hydroxyl-kinase</fullName>
    </submittedName>
</protein>
<dbReference type="SUPFAM" id="SSF52540">
    <property type="entry name" value="P-loop containing nucleoside triphosphate hydrolases"/>
    <property type="match status" value="1"/>
</dbReference>
<dbReference type="InterPro" id="IPR045116">
    <property type="entry name" value="Clp1/Grc3"/>
</dbReference>
<dbReference type="GO" id="GO:0051731">
    <property type="term" value="F:polynucleotide 5'-hydroxyl-kinase activity"/>
    <property type="evidence" value="ECO:0007669"/>
    <property type="project" value="InterPro"/>
</dbReference>
<gene>
    <name evidence="6" type="ORF">BESB_026060</name>
</gene>
<dbReference type="GeneID" id="40307658"/>
<feature type="compositionally biased region" description="Polar residues" evidence="3">
    <location>
        <begin position="1"/>
        <end position="12"/>
    </location>
</feature>
<dbReference type="Proteomes" id="UP000224006">
    <property type="component" value="Unassembled WGS sequence"/>
</dbReference>
<keyword evidence="6" id="KW-0418">Kinase</keyword>
<dbReference type="KEGG" id="bbes:BESB_026060"/>
<feature type="compositionally biased region" description="Basic and acidic residues" evidence="3">
    <location>
        <begin position="176"/>
        <end position="185"/>
    </location>
</feature>
<keyword evidence="1" id="KW-0547">Nucleotide-binding</keyword>
<dbReference type="InterPro" id="IPR027417">
    <property type="entry name" value="P-loop_NTPase"/>
</dbReference>
<evidence type="ECO:0000259" key="4">
    <source>
        <dbReference type="Pfam" id="PF16573"/>
    </source>
</evidence>
<reference evidence="6 7" key="1">
    <citation type="submission" date="2017-09" db="EMBL/GenBank/DDBJ databases">
        <title>Genome sequencing of Besnoitia besnoiti strain Bb-Ger1.</title>
        <authorList>
            <person name="Schares G."/>
            <person name="Venepally P."/>
            <person name="Lorenzi H.A."/>
        </authorList>
    </citation>
    <scope>NUCLEOTIDE SEQUENCE [LARGE SCALE GENOMIC DNA]</scope>
    <source>
        <strain evidence="6 7">Bb-Ger1</strain>
    </source>
</reference>
<evidence type="ECO:0000313" key="7">
    <source>
        <dbReference type="Proteomes" id="UP000224006"/>
    </source>
</evidence>
<proteinExistence type="predicted"/>
<feature type="domain" description="Clp1 P-loop" evidence="5">
    <location>
        <begin position="273"/>
        <end position="350"/>
    </location>
</feature>
<dbReference type="PANTHER" id="PTHR12755:SF6">
    <property type="entry name" value="POLYRIBONUCLEOTIDE 5'-HYDROXYL-KINASE CLP1"/>
    <property type="match status" value="1"/>
</dbReference>
<dbReference type="Gene3D" id="3.40.50.300">
    <property type="entry name" value="P-loop containing nucleotide triphosphate hydrolases"/>
    <property type="match status" value="1"/>
</dbReference>
<evidence type="ECO:0000256" key="2">
    <source>
        <dbReference type="ARBA" id="ARBA00022840"/>
    </source>
</evidence>
<feature type="compositionally biased region" description="Acidic residues" evidence="3">
    <location>
        <begin position="525"/>
        <end position="535"/>
    </location>
</feature>
<evidence type="ECO:0000256" key="1">
    <source>
        <dbReference type="ARBA" id="ARBA00022741"/>
    </source>
</evidence>
<dbReference type="InterPro" id="IPR038239">
    <property type="entry name" value="Clp1_N_sf"/>
</dbReference>
<dbReference type="GO" id="GO:0006388">
    <property type="term" value="P:tRNA splicing, via endonucleolytic cleavage and ligation"/>
    <property type="evidence" value="ECO:0007669"/>
    <property type="project" value="TreeGrafter"/>
</dbReference>
<comment type="caution">
    <text evidence="6">The sequence shown here is derived from an EMBL/GenBank/DDBJ whole genome shotgun (WGS) entry which is preliminary data.</text>
</comment>
<dbReference type="InterPro" id="IPR032319">
    <property type="entry name" value="CLP1_P"/>
</dbReference>
<dbReference type="RefSeq" id="XP_029215641.1">
    <property type="nucleotide sequence ID" value="XM_029361286.1"/>
</dbReference>
<feature type="compositionally biased region" description="Low complexity" evidence="3">
    <location>
        <begin position="13"/>
        <end position="29"/>
    </location>
</feature>
<feature type="compositionally biased region" description="Polar residues" evidence="3">
    <location>
        <begin position="45"/>
        <end position="55"/>
    </location>
</feature>
<dbReference type="STRING" id="94643.A0A2A9M8B8"/>
<evidence type="ECO:0000259" key="5">
    <source>
        <dbReference type="Pfam" id="PF16575"/>
    </source>
</evidence>
<organism evidence="6 7">
    <name type="scientific">Besnoitia besnoiti</name>
    <name type="common">Apicomplexan protozoan</name>
    <dbReference type="NCBI Taxonomy" id="94643"/>
    <lineage>
        <taxon>Eukaryota</taxon>
        <taxon>Sar</taxon>
        <taxon>Alveolata</taxon>
        <taxon>Apicomplexa</taxon>
        <taxon>Conoidasida</taxon>
        <taxon>Coccidia</taxon>
        <taxon>Eucoccidiorida</taxon>
        <taxon>Eimeriorina</taxon>
        <taxon>Sarcocystidae</taxon>
        <taxon>Besnoitia</taxon>
    </lineage>
</organism>
<evidence type="ECO:0000313" key="6">
    <source>
        <dbReference type="EMBL" id="PFH31632.1"/>
    </source>
</evidence>
<dbReference type="AlphaFoldDB" id="A0A2A9M8B8"/>
<dbReference type="GO" id="GO:0005524">
    <property type="term" value="F:ATP binding"/>
    <property type="evidence" value="ECO:0007669"/>
    <property type="project" value="UniProtKB-KW"/>
</dbReference>
<dbReference type="Gene3D" id="2.60.120.1030">
    <property type="entry name" value="Clp1, DNA binding domain"/>
    <property type="match status" value="1"/>
</dbReference>
<keyword evidence="2" id="KW-0067">ATP-binding</keyword>
<name>A0A2A9M8B8_BESBE</name>
<dbReference type="InterPro" id="IPR032324">
    <property type="entry name" value="Clp1_N"/>
</dbReference>
<dbReference type="Pfam" id="PF16573">
    <property type="entry name" value="CLP1_N"/>
    <property type="match status" value="1"/>
</dbReference>
<feature type="domain" description="Clp1 N-terminal" evidence="4">
    <location>
        <begin position="192"/>
        <end position="257"/>
    </location>
</feature>
<dbReference type="Pfam" id="PF16575">
    <property type="entry name" value="CLP1_P"/>
    <property type="match status" value="1"/>
</dbReference>
<sequence length="761" mass="80335">MQGSQPRSSRPNSVAAAGSVGAARRAASSSRHRADDRNPSAFDASRTSRPLSASHSPPRAGAAAGGAFAEGGERKPARSNDRSQSRGPLTHKATSLSFAPSAVALAGDARGRARSAAVRLCSLAPMTELRLVLDDVKEAEIGGGAAEALGSRASAPVTILKVLPSDGGHGSRRQRNREEQEDPHCLRGSLPGTAEIFGSELLPDVDYALQPGSCLAVFSWGGCTLQLRGRVQQEYTAPNAAMKDYLALSSILDARRQIAALRREVGPRVLVVGSSCSGKSSICSVLANYGIRGGWTPVYVELDPRGSTDKPQLQLPPGCLGAVVLESLDFAAEPDFPLVYFYGRTEPPSASSDGASSSYAGGVGGMPSAGNNYSMFGDASGFFDAEQDGMTNTRAGVRGGAEAGAGTADLFEWLCECLSCGVYTAFVDNLRQKKGIVKEEEEKEGDIQRLLAASGMLINAPPQTNLSLVTRLVDIFNVDLILVVDNPSLLRALQDFYKYEELASENAALSSRRLRPRGSAQKDGEDAEVAGDEGEPAPGDEAAPTKSAEGTDSAPVDGLYPAPPTEANPHDDDDEEEYALFQSQGVEVIGVKKMEGAVTVDNARLRQLRRARVLSYFLGLEGGKRLRPQTLRLRLSDCNLVQFEAVNLAPLSALPADYVRSQKQSPITVSPWTGNPLALANALVAVPATRDPAFVKFANVACLIHIFKVEEVPAPLGEEGGGGPTYVAEVHSPALPGGQLPSNIIIVPDDLKGMKFFVDLN</sequence>
<dbReference type="VEuPathDB" id="ToxoDB:BESB_026060"/>
<feature type="region of interest" description="Disordered" evidence="3">
    <location>
        <begin position="1"/>
        <end position="94"/>
    </location>
</feature>
<feature type="compositionally biased region" description="Basic and acidic residues" evidence="3">
    <location>
        <begin position="71"/>
        <end position="84"/>
    </location>
</feature>
<feature type="region of interest" description="Disordered" evidence="3">
    <location>
        <begin position="509"/>
        <end position="573"/>
    </location>
</feature>
<keyword evidence="7" id="KW-1185">Reference proteome</keyword>
<keyword evidence="6" id="KW-0808">Transferase</keyword>
<feature type="region of interest" description="Disordered" evidence="3">
    <location>
        <begin position="162"/>
        <end position="185"/>
    </location>
</feature>
<dbReference type="OrthoDB" id="258143at2759"/>
<dbReference type="EMBL" id="NWUJ01000014">
    <property type="protein sequence ID" value="PFH31632.1"/>
    <property type="molecule type" value="Genomic_DNA"/>
</dbReference>
<dbReference type="GO" id="GO:0005634">
    <property type="term" value="C:nucleus"/>
    <property type="evidence" value="ECO:0007669"/>
    <property type="project" value="TreeGrafter"/>
</dbReference>
<evidence type="ECO:0000256" key="3">
    <source>
        <dbReference type="SAM" id="MobiDB-lite"/>
    </source>
</evidence>
<accession>A0A2A9M8B8</accession>
<dbReference type="PANTHER" id="PTHR12755">
    <property type="entry name" value="CLEAVAGE/POLYADENYLATION FACTOR IA SUBUNIT CLP1P"/>
    <property type="match status" value="1"/>
</dbReference>